<dbReference type="PATRIC" id="fig|55758.3.peg.2177"/>
<accession>A0A165YUF5</accession>
<dbReference type="InterPro" id="IPR000891">
    <property type="entry name" value="PYR_CT"/>
</dbReference>
<dbReference type="PROSITE" id="PS50968">
    <property type="entry name" value="BIOTINYL_LIPOYL"/>
    <property type="match status" value="1"/>
</dbReference>
<dbReference type="CDD" id="cd07937">
    <property type="entry name" value="DRE_TIM_PC_TC_5S"/>
    <property type="match status" value="1"/>
</dbReference>
<dbReference type="RefSeq" id="WP_066974081.1">
    <property type="nucleotide sequence ID" value="NZ_LWMT01000295.1"/>
</dbReference>
<dbReference type="PROSITE" id="PS50991">
    <property type="entry name" value="PYR_CT"/>
    <property type="match status" value="1"/>
</dbReference>
<dbReference type="InterPro" id="IPR055268">
    <property type="entry name" value="PCB-like"/>
</dbReference>
<dbReference type="OrthoDB" id="6555at2157"/>
<evidence type="ECO:0000259" key="6">
    <source>
        <dbReference type="PROSITE" id="PS50968"/>
    </source>
</evidence>
<dbReference type="Gene3D" id="3.20.20.70">
    <property type="entry name" value="Aldolase class I"/>
    <property type="match status" value="1"/>
</dbReference>
<dbReference type="GO" id="GO:0006094">
    <property type="term" value="P:gluconeogenesis"/>
    <property type="evidence" value="ECO:0007669"/>
    <property type="project" value="TreeGrafter"/>
</dbReference>
<dbReference type="GO" id="GO:0006814">
    <property type="term" value="P:sodium ion transport"/>
    <property type="evidence" value="ECO:0007669"/>
    <property type="project" value="InterPro"/>
</dbReference>
<feature type="domain" description="Pyruvate carboxyltransferase" evidence="7">
    <location>
        <begin position="4"/>
        <end position="264"/>
    </location>
</feature>
<dbReference type="NCBIfam" id="NF006761">
    <property type="entry name" value="PRK09282.1"/>
    <property type="match status" value="1"/>
</dbReference>
<dbReference type="GO" id="GO:0005737">
    <property type="term" value="C:cytoplasm"/>
    <property type="evidence" value="ECO:0007669"/>
    <property type="project" value="TreeGrafter"/>
</dbReference>
<gene>
    <name evidence="8" type="primary">cfiA</name>
    <name evidence="8" type="ORF">MBFIL_19560</name>
</gene>
<dbReference type="InterPro" id="IPR005776">
    <property type="entry name" value="OadA"/>
</dbReference>
<name>A0A165YUF5_9EURY</name>
<keyword evidence="8" id="KW-0436">Ligase</keyword>
<dbReference type="InterPro" id="IPR003379">
    <property type="entry name" value="Carboxylase_cons_dom"/>
</dbReference>
<comment type="subunit">
    <text evidence="3">Heterooctamer of four A and four B subunits.</text>
</comment>
<sequence>MKSTKITETALRDAHQSLLATRMRTRDMIPIAEELDKVGYFSIEAWGGATFDTCIRYLNEDPWERLKRLKEKIKTTPIQMLVRGQNLVGYKHYPDDIVQKFIEKSYTNGVDVFRVFDALNDVRNMEMCIKTAKKQGAHVQGTLSYTTSPVHTLDNFIDLAKELEALECDSIAIKDMAGLISPVDIHKLVTRLKEETDLLINLHCHCTSGMTPISYYAACQAGVDILDTAISPLSWGTSQPPTESIVAALTESEYDTGLDLKRLNKIKKYFDGIREKYISLLDPIAEKIDTDVLVYQIPGGMLSNLVSQLKEQNALDRYQDVLDEMPRVRKDMGYPPLVTPTSQIVGIQAVMNVLNGERYKIVSNEVKDYMRGYYGTPPAPVNPRISKKIIGNEKPINYRPADTLKPEFDKYRQMGEEEGIIKKEEDILTLALYPAVGGTFLRGEAKEEELKSSKKIAIEEGEIGIPTEYSVEVDGDIFDVKIMPTGYMNTGEAGQNEQLANIDGGVHSTIQGVVVKIKVNSGDTVKAGETIAIVEAMKMENDIITETDGTVEEIFINEGDTIKVGDMLMVIK</sequence>
<dbReference type="FunFam" id="2.40.50.100:FF:000003">
    <property type="entry name" value="Acetyl-CoA carboxylase biotin carboxyl carrier protein"/>
    <property type="match status" value="1"/>
</dbReference>
<dbReference type="AlphaFoldDB" id="A0A165YUF5"/>
<dbReference type="InterPro" id="IPR000089">
    <property type="entry name" value="Biotin_lipoyl"/>
</dbReference>
<evidence type="ECO:0000256" key="2">
    <source>
        <dbReference type="ARBA" id="ARBA00023267"/>
    </source>
</evidence>
<dbReference type="EMBL" id="LWMT01000295">
    <property type="protein sequence ID" value="KZX09881.1"/>
    <property type="molecule type" value="Genomic_DNA"/>
</dbReference>
<keyword evidence="9" id="KW-1185">Reference proteome</keyword>
<dbReference type="InterPro" id="IPR011053">
    <property type="entry name" value="Single_hybrid_motif"/>
</dbReference>
<dbReference type="Pfam" id="PF00364">
    <property type="entry name" value="Biotin_lipoyl"/>
    <property type="match status" value="1"/>
</dbReference>
<comment type="cofactor">
    <cofactor evidence="1">
        <name>Co(2+)</name>
        <dbReference type="ChEBI" id="CHEBI:48828"/>
    </cofactor>
</comment>
<evidence type="ECO:0000256" key="5">
    <source>
        <dbReference type="ARBA" id="ARBA00079224"/>
    </source>
</evidence>
<dbReference type="Pfam" id="PF00682">
    <property type="entry name" value="HMGL-like"/>
    <property type="match status" value="1"/>
</dbReference>
<feature type="domain" description="Lipoyl-binding" evidence="6">
    <location>
        <begin position="497"/>
        <end position="572"/>
    </location>
</feature>
<dbReference type="PANTHER" id="PTHR43778">
    <property type="entry name" value="PYRUVATE CARBOXYLASE"/>
    <property type="match status" value="1"/>
</dbReference>
<dbReference type="STRING" id="55758.MBFIL_19560"/>
<evidence type="ECO:0000256" key="3">
    <source>
        <dbReference type="ARBA" id="ARBA00064342"/>
    </source>
</evidence>
<dbReference type="CDD" id="cd06850">
    <property type="entry name" value="biotinyl_domain"/>
    <property type="match status" value="1"/>
</dbReference>
<dbReference type="SUPFAM" id="SSF89000">
    <property type="entry name" value="post-HMGL domain-like"/>
    <property type="match status" value="1"/>
</dbReference>
<dbReference type="SUPFAM" id="SSF51569">
    <property type="entry name" value="Aldolase"/>
    <property type="match status" value="1"/>
</dbReference>
<evidence type="ECO:0000313" key="8">
    <source>
        <dbReference type="EMBL" id="KZX09881.1"/>
    </source>
</evidence>
<reference evidence="8 9" key="1">
    <citation type="submission" date="2016-04" db="EMBL/GenBank/DDBJ databases">
        <title>Genome sequence of Methanobrevibacter filiformis DSM 11501.</title>
        <authorList>
            <person name="Poehlein A."/>
            <person name="Seedorf H."/>
            <person name="Daniel R."/>
        </authorList>
    </citation>
    <scope>NUCLEOTIDE SEQUENCE [LARGE SCALE GENOMIC DNA]</scope>
    <source>
        <strain evidence="8 9">DSM 11501</strain>
    </source>
</reference>
<evidence type="ECO:0000259" key="7">
    <source>
        <dbReference type="PROSITE" id="PS50991"/>
    </source>
</evidence>
<evidence type="ECO:0000256" key="4">
    <source>
        <dbReference type="ARBA" id="ARBA00073541"/>
    </source>
</evidence>
<dbReference type="Gene3D" id="2.40.50.100">
    <property type="match status" value="1"/>
</dbReference>
<proteinExistence type="predicted"/>
<dbReference type="InterPro" id="IPR013785">
    <property type="entry name" value="Aldolase_TIM"/>
</dbReference>
<evidence type="ECO:0000313" key="9">
    <source>
        <dbReference type="Proteomes" id="UP000077066"/>
    </source>
</evidence>
<organism evidence="8 9">
    <name type="scientific">Methanobrevibacter filiformis</name>
    <dbReference type="NCBI Taxonomy" id="55758"/>
    <lineage>
        <taxon>Archaea</taxon>
        <taxon>Methanobacteriati</taxon>
        <taxon>Methanobacteriota</taxon>
        <taxon>Methanomada group</taxon>
        <taxon>Methanobacteria</taxon>
        <taxon>Methanobacteriales</taxon>
        <taxon>Methanobacteriaceae</taxon>
        <taxon>Methanobrevibacter</taxon>
    </lineage>
</organism>
<keyword evidence="2" id="KW-0092">Biotin</keyword>
<dbReference type="SUPFAM" id="SSF51230">
    <property type="entry name" value="Single hybrid motif"/>
    <property type="match status" value="1"/>
</dbReference>
<comment type="caution">
    <text evidence="8">The sequence shown here is derived from an EMBL/GenBank/DDBJ whole genome shotgun (WGS) entry which is preliminary data.</text>
</comment>
<dbReference type="GO" id="GO:0004736">
    <property type="term" value="F:pyruvate carboxylase activity"/>
    <property type="evidence" value="ECO:0007669"/>
    <property type="project" value="TreeGrafter"/>
</dbReference>
<dbReference type="NCBIfam" id="TIGR01108">
    <property type="entry name" value="oadA"/>
    <property type="match status" value="1"/>
</dbReference>
<evidence type="ECO:0000256" key="1">
    <source>
        <dbReference type="ARBA" id="ARBA00001941"/>
    </source>
</evidence>
<protein>
    <recommendedName>
        <fullName evidence="4">Pyruvate carboxylase subunit B</fullName>
    </recommendedName>
    <alternativeName>
        <fullName evidence="5">Pyruvic carboxylase B</fullName>
    </alternativeName>
</protein>
<dbReference type="Proteomes" id="UP000077066">
    <property type="component" value="Unassembled WGS sequence"/>
</dbReference>
<dbReference type="GO" id="GO:0008948">
    <property type="term" value="F:oxaloacetate decarboxylase activity"/>
    <property type="evidence" value="ECO:0007669"/>
    <property type="project" value="InterPro"/>
</dbReference>
<dbReference type="PANTHER" id="PTHR43778:SF2">
    <property type="entry name" value="PYRUVATE CARBOXYLASE, MITOCHONDRIAL"/>
    <property type="match status" value="1"/>
</dbReference>
<dbReference type="Pfam" id="PF02436">
    <property type="entry name" value="PYC_OADA"/>
    <property type="match status" value="1"/>
</dbReference>